<dbReference type="Gene3D" id="2.30.40.10">
    <property type="entry name" value="Urease, subunit C, domain 1"/>
    <property type="match status" value="1"/>
</dbReference>
<protein>
    <recommendedName>
        <fullName evidence="1">Amidohydrolase-related domain-containing protein</fullName>
    </recommendedName>
</protein>
<dbReference type="PANTHER" id="PTHR43135">
    <property type="entry name" value="ALPHA-D-RIBOSE 1-METHYLPHOSPHONATE 5-TRIPHOSPHATE DIPHOSPHATASE"/>
    <property type="match status" value="1"/>
</dbReference>
<dbReference type="RefSeq" id="WP_014220194.1">
    <property type="nucleotide sequence ID" value="NZ_LWBO01000004.1"/>
</dbReference>
<evidence type="ECO:0000313" key="3">
    <source>
        <dbReference type="Proteomes" id="UP000192277"/>
    </source>
</evidence>
<gene>
    <name evidence="2" type="ORF">A4D02_23425</name>
</gene>
<dbReference type="SUPFAM" id="SSF51338">
    <property type="entry name" value="Composite domain of metallo-dependent hydrolases"/>
    <property type="match status" value="2"/>
</dbReference>
<evidence type="ECO:0000259" key="1">
    <source>
        <dbReference type="Pfam" id="PF01979"/>
    </source>
</evidence>
<evidence type="ECO:0000313" key="2">
    <source>
        <dbReference type="EMBL" id="OQP52153.1"/>
    </source>
</evidence>
<dbReference type="PANTHER" id="PTHR43135:SF3">
    <property type="entry name" value="ALPHA-D-RIBOSE 1-METHYLPHOSPHONATE 5-TRIPHOSPHATE DIPHOSPHATASE"/>
    <property type="match status" value="1"/>
</dbReference>
<dbReference type="EMBL" id="LWBO01000004">
    <property type="protein sequence ID" value="OQP52153.1"/>
    <property type="molecule type" value="Genomic_DNA"/>
</dbReference>
<dbReference type="InterPro" id="IPR006680">
    <property type="entry name" value="Amidohydro-rel"/>
</dbReference>
<dbReference type="CDD" id="cd01299">
    <property type="entry name" value="Met_dep_hydrolase_A"/>
    <property type="match status" value="1"/>
</dbReference>
<dbReference type="SUPFAM" id="SSF51556">
    <property type="entry name" value="Metallo-dependent hydrolases"/>
    <property type="match status" value="1"/>
</dbReference>
<dbReference type="Pfam" id="PF01979">
    <property type="entry name" value="Amidohydro_1"/>
    <property type="match status" value="1"/>
</dbReference>
<feature type="domain" description="Amidohydrolase-related" evidence="1">
    <location>
        <begin position="78"/>
        <end position="433"/>
    </location>
</feature>
<dbReference type="Gene3D" id="3.20.20.140">
    <property type="entry name" value="Metal-dependent hydrolases"/>
    <property type="match status" value="1"/>
</dbReference>
<name>A0ABX3P0M1_9BACT</name>
<keyword evidence="3" id="KW-1185">Reference proteome</keyword>
<dbReference type="Proteomes" id="UP000192277">
    <property type="component" value="Unassembled WGS sequence"/>
</dbReference>
<dbReference type="InterPro" id="IPR032466">
    <property type="entry name" value="Metal_Hydrolase"/>
</dbReference>
<dbReference type="InterPro" id="IPR057744">
    <property type="entry name" value="OTAase-like"/>
</dbReference>
<dbReference type="InterPro" id="IPR011059">
    <property type="entry name" value="Metal-dep_hydrolase_composite"/>
</dbReference>
<sequence length="438" mass="48219">MKNILLLAFVFISVLLKAQDGQKFLIKAGKLFDSETGQFKTGMSILVNKSKIEAVKPTKEVTAAELKNYPLIDLSRYTILPGLIDCHTHLLNREVLHPSDNELTALDMVKVLSMDGDAYRAIYGSVRAKAYLEAGITSVQDLGNSGQFADMALQRAINEGLIPGPRMNCAGQGLSTEGGQLPGLIFKHQQLVNDEYRIIKSVDDAVQAVRENINQGVNVIKIYANNTPNNTMLRVDEIKAIAQEAHRYNIRVTAHATNNIAVYNAILGGVDGIEHGYQVEDSTLELMAEKGVILIPTDGDSVTYARYSNMAYPGDTTIPSQIARFRKRYATRLQRAINKGVTIAFGSDDYLDLKMPFAEPSKRTLIGYYEAGVAISQILQFATINAARQINRSNQLGVLKQGFLADIIALDNDLDKNINAILQVHFVMKGGKVYVNKP</sequence>
<comment type="caution">
    <text evidence="2">The sequence shown here is derived from an EMBL/GenBank/DDBJ whole genome shotgun (WGS) entry which is preliminary data.</text>
</comment>
<reference evidence="2 3" key="1">
    <citation type="submission" date="2016-04" db="EMBL/GenBank/DDBJ databases">
        <authorList>
            <person name="Chen L."/>
            <person name="Zhuang W."/>
            <person name="Wang G."/>
        </authorList>
    </citation>
    <scope>NUCLEOTIDE SEQUENCE [LARGE SCALE GENOMIC DNA]</scope>
    <source>
        <strain evidence="3">GR20</strain>
    </source>
</reference>
<proteinExistence type="predicted"/>
<dbReference type="InterPro" id="IPR051781">
    <property type="entry name" value="Metallo-dep_Hydrolase"/>
</dbReference>
<accession>A0ABX3P0M1</accession>
<organism evidence="2 3">
    <name type="scientific">Niastella koreensis</name>
    <dbReference type="NCBI Taxonomy" id="354356"/>
    <lineage>
        <taxon>Bacteria</taxon>
        <taxon>Pseudomonadati</taxon>
        <taxon>Bacteroidota</taxon>
        <taxon>Chitinophagia</taxon>
        <taxon>Chitinophagales</taxon>
        <taxon>Chitinophagaceae</taxon>
        <taxon>Niastella</taxon>
    </lineage>
</organism>